<evidence type="ECO:0000313" key="2">
    <source>
        <dbReference type="Proteomes" id="UP000187735"/>
    </source>
</evidence>
<dbReference type="KEGG" id="fmr:Fuma_00084"/>
<reference evidence="1 2" key="1">
    <citation type="journal article" date="2016" name="Front. Microbiol.">
        <title>Fuerstia marisgermanicae gen. nov., sp. nov., an Unusual Member of the Phylum Planctomycetes from the German Wadden Sea.</title>
        <authorList>
            <person name="Kohn T."/>
            <person name="Heuer A."/>
            <person name="Jogler M."/>
            <person name="Vollmers J."/>
            <person name="Boedeker C."/>
            <person name="Bunk B."/>
            <person name="Rast P."/>
            <person name="Borchert D."/>
            <person name="Glockner I."/>
            <person name="Freese H.M."/>
            <person name="Klenk H.P."/>
            <person name="Overmann J."/>
            <person name="Kaster A.K."/>
            <person name="Rohde M."/>
            <person name="Wiegand S."/>
            <person name="Jogler C."/>
        </authorList>
    </citation>
    <scope>NUCLEOTIDE SEQUENCE [LARGE SCALE GENOMIC DNA]</scope>
    <source>
        <strain evidence="1 2">NH11</strain>
    </source>
</reference>
<name>A0A1P8W8X4_9PLAN</name>
<dbReference type="EMBL" id="CP017641">
    <property type="protein sequence ID" value="APZ90505.1"/>
    <property type="molecule type" value="Genomic_DNA"/>
</dbReference>
<dbReference type="STRING" id="1891926.Fuma_00084"/>
<gene>
    <name evidence="1" type="ORF">Fuma_00084</name>
</gene>
<sequence>MNTNRMTQHRAFLTARGYSVRQLLHVTVLAVFSVGCSDGANPYPVRSDVARQTLETALDAWKAGTEPSMLREHNPTIVVQDLDWSAGTQLTAYELVNDGKSVGANLSIEVHLELKNKAGNVSQKNVWYLVGTDPALTVFRDMFH</sequence>
<protein>
    <submittedName>
        <fullName evidence="1">Uncharacterized protein</fullName>
    </submittedName>
</protein>
<organism evidence="1 2">
    <name type="scientific">Fuerstiella marisgermanici</name>
    <dbReference type="NCBI Taxonomy" id="1891926"/>
    <lineage>
        <taxon>Bacteria</taxon>
        <taxon>Pseudomonadati</taxon>
        <taxon>Planctomycetota</taxon>
        <taxon>Planctomycetia</taxon>
        <taxon>Planctomycetales</taxon>
        <taxon>Planctomycetaceae</taxon>
        <taxon>Fuerstiella</taxon>
    </lineage>
</organism>
<dbReference type="AlphaFoldDB" id="A0A1P8W8X4"/>
<accession>A0A1P8W8X4</accession>
<evidence type="ECO:0000313" key="1">
    <source>
        <dbReference type="EMBL" id="APZ90505.1"/>
    </source>
</evidence>
<dbReference type="Proteomes" id="UP000187735">
    <property type="component" value="Chromosome"/>
</dbReference>
<keyword evidence="2" id="KW-1185">Reference proteome</keyword>
<proteinExistence type="predicted"/>